<evidence type="ECO:0000256" key="1">
    <source>
        <dbReference type="SAM" id="MobiDB-lite"/>
    </source>
</evidence>
<dbReference type="Proteomes" id="UP001527866">
    <property type="component" value="Unassembled WGS sequence"/>
</dbReference>
<dbReference type="Pfam" id="PF05960">
    <property type="entry name" value="DUF885"/>
    <property type="match status" value="1"/>
</dbReference>
<dbReference type="PANTHER" id="PTHR33361:SF15">
    <property type="entry name" value="DUF885 FAMILY LIPOPROTEIN"/>
    <property type="match status" value="1"/>
</dbReference>
<sequence length="519" mass="56780">MDALPARLRAIADLQSPEMREGAGRHEYDGTVGDMSKEGVRAGLSRLGGEELADPHDEAHARVAEESLRYLFGELQAHRTNPLVHLDELDLSCYTRTYAPEEERREARLNHLRAWPRAVATAVDTLDRVSAPTARALLPAARGLAAGIPGDTPEDVRRPALDAHAGLVAHLEKAARDGDPSATLGGDALARLMGVRDGLDVDLGRLAERADAERDRLMERLAEATGRLAPGRPPLEVSRELVRDHPGPDGVLEEARVWTRLAVDFTRERGLAPYSDGAVRVSESPESRRWATAMLAWAGPGEADGDTNYYITPPDPDWPEQDRQEWLEMFSATTLPAICVHEVAPGHYSHGRALRRAPGQVRRLFYSVAFIEGWAHYAEELSVEEGFGAYAEERTADRPGERFTAAHFEAGVWLEALIRVTRLAAAIGVHTGAMTVEDAARRFAADTALAGPAALAEAQRAVFDPTYGRYTWGKLEIQALRERAHREWGAGFTLQRFHAALLELGAPPLGLMGTAVERG</sequence>
<protein>
    <submittedName>
        <fullName evidence="2">DUF885 family protein</fullName>
    </submittedName>
</protein>
<gene>
    <name evidence="2" type="ORF">O4J56_28475</name>
</gene>
<organism evidence="2 3">
    <name type="scientific">Nocardiopsis endophytica</name>
    <dbReference type="NCBI Taxonomy" id="3018445"/>
    <lineage>
        <taxon>Bacteria</taxon>
        <taxon>Bacillati</taxon>
        <taxon>Actinomycetota</taxon>
        <taxon>Actinomycetes</taxon>
        <taxon>Streptosporangiales</taxon>
        <taxon>Nocardiopsidaceae</taxon>
        <taxon>Nocardiopsis</taxon>
    </lineage>
</organism>
<comment type="caution">
    <text evidence="2">The sequence shown here is derived from an EMBL/GenBank/DDBJ whole genome shotgun (WGS) entry which is preliminary data.</text>
</comment>
<evidence type="ECO:0000313" key="3">
    <source>
        <dbReference type="Proteomes" id="UP001527866"/>
    </source>
</evidence>
<evidence type="ECO:0000313" key="2">
    <source>
        <dbReference type="EMBL" id="MDA2814613.1"/>
    </source>
</evidence>
<dbReference type="PANTHER" id="PTHR33361">
    <property type="entry name" value="GLR0591 PROTEIN"/>
    <property type="match status" value="1"/>
</dbReference>
<accession>A0ABT4UCG6</accession>
<keyword evidence="3" id="KW-1185">Reference proteome</keyword>
<proteinExistence type="predicted"/>
<name>A0ABT4UCG6_9ACTN</name>
<dbReference type="InterPro" id="IPR010281">
    <property type="entry name" value="DUF885"/>
</dbReference>
<dbReference type="RefSeq" id="WP_270690077.1">
    <property type="nucleotide sequence ID" value="NZ_JAQFWQ010000131.1"/>
</dbReference>
<feature type="compositionally biased region" description="Basic and acidic residues" evidence="1">
    <location>
        <begin position="18"/>
        <end position="36"/>
    </location>
</feature>
<reference evidence="2 3" key="1">
    <citation type="submission" date="2023-01" db="EMBL/GenBank/DDBJ databases">
        <title>Draft genome sequence of Nocardiopsis sp. RSe5-2 isolated from halophytes.</title>
        <authorList>
            <person name="Duangmal K."/>
            <person name="Chantavorakit T."/>
        </authorList>
    </citation>
    <scope>NUCLEOTIDE SEQUENCE [LARGE SCALE GENOMIC DNA]</scope>
    <source>
        <strain evidence="2 3">RSe5-2</strain>
    </source>
</reference>
<feature type="region of interest" description="Disordered" evidence="1">
    <location>
        <begin position="15"/>
        <end position="36"/>
    </location>
</feature>
<dbReference type="EMBL" id="JAQFWQ010000131">
    <property type="protein sequence ID" value="MDA2814613.1"/>
    <property type="molecule type" value="Genomic_DNA"/>
</dbReference>